<organism evidence="1 2">
    <name type="scientific">Gordonia phage Catfish</name>
    <dbReference type="NCBI Taxonomy" id="2301538"/>
    <lineage>
        <taxon>Viruses</taxon>
        <taxon>Duplodnaviria</taxon>
        <taxon>Heunggongvirae</taxon>
        <taxon>Uroviricota</taxon>
        <taxon>Caudoviricetes</taxon>
        <taxon>Ruthgordonvirinae</taxon>
        <taxon>Catfishvirus</taxon>
        <taxon>Catfishvirus catfish</taxon>
    </lineage>
</organism>
<dbReference type="Proteomes" id="UP000264051">
    <property type="component" value="Segment"/>
</dbReference>
<dbReference type="KEGG" id="vg:63911597"/>
<dbReference type="RefSeq" id="YP_010050860.1">
    <property type="nucleotide sequence ID" value="NC_054434.1"/>
</dbReference>
<gene>
    <name evidence="1" type="primary">71</name>
    <name evidence="1" type="ORF">SEA_CATFISH_71</name>
</gene>
<evidence type="ECO:0000313" key="1">
    <source>
        <dbReference type="EMBL" id="AXQ51907.1"/>
    </source>
</evidence>
<dbReference type="GeneID" id="63911597"/>
<keyword evidence="2" id="KW-1185">Reference proteome</keyword>
<evidence type="ECO:0000313" key="2">
    <source>
        <dbReference type="Proteomes" id="UP000264051"/>
    </source>
</evidence>
<protein>
    <submittedName>
        <fullName evidence="1">Uncharacterized protein</fullName>
    </submittedName>
</protein>
<sequence length="137" mass="15451">MSGTVVGFRCEVCGAWFAYRNTWAGRRRLRRKRAEHWRERIQVMAKHEGRQVQAINFEDWGGNTLTVEKGDTSETVNVVAETRFEGVTVELHKAAIPNVIAYLFGQLDGDLQTRTLEGLGRVLEPSRGVTVYDGGKL</sequence>
<accession>A0A385D2I5</accession>
<dbReference type="EMBL" id="MH697580">
    <property type="protein sequence ID" value="AXQ51907.1"/>
    <property type="molecule type" value="Genomic_DNA"/>
</dbReference>
<proteinExistence type="predicted"/>
<reference evidence="2" key="1">
    <citation type="submission" date="2018-07" db="EMBL/GenBank/DDBJ databases">
        <authorList>
            <person name="Byford A.D."/>
            <person name="Nguyen L.Q."/>
            <person name="Alvarez I.A."/>
            <person name="Bhandari M."/>
            <person name="Desselle J.R."/>
            <person name="Duong Q.-N.N."/>
            <person name="Dupree A.F."/>
            <person name="Feroben K.E."/>
            <person name="Garrison M.E."/>
            <person name="Higginbotham J.L."/>
            <person name="Hunter C.W."/>
            <person name="Knight B.A."/>
            <person name="Lee J.A."/>
            <person name="Lewis I.C."/>
            <person name="Long E.L."/>
            <person name="Rimal A."/>
            <person name="Sinnasone S."/>
            <person name="Tandukar J."/>
            <person name="Willis C.E."/>
            <person name="Nguyen A.V."/>
            <person name="Hancock A.M."/>
            <person name="Dicus A.P."/>
            <person name="Gallien G.E."/>
            <person name="Weidemeier A.M.D."/>
            <person name="Gissendanner C.R."/>
            <person name="Findley A.M."/>
            <person name="Bollivar D.W."/>
            <person name="Garlena R.A."/>
            <person name="Russell D.A."/>
            <person name="Pope W.H."/>
            <person name="Jacobs-Sera D."/>
            <person name="Hatfull G.F."/>
        </authorList>
    </citation>
    <scope>NUCLEOTIDE SEQUENCE [LARGE SCALE GENOMIC DNA]</scope>
</reference>
<name>A0A385D2I5_9CAUD</name>